<feature type="region of interest" description="Disordered" evidence="4">
    <location>
        <begin position="450"/>
        <end position="774"/>
    </location>
</feature>
<feature type="compositionally biased region" description="Basic and acidic residues" evidence="4">
    <location>
        <begin position="947"/>
        <end position="961"/>
    </location>
</feature>
<dbReference type="Gene3D" id="2.30.30.490">
    <property type="match status" value="1"/>
</dbReference>
<feature type="compositionally biased region" description="Polar residues" evidence="4">
    <location>
        <begin position="669"/>
        <end position="678"/>
    </location>
</feature>
<accession>A0A176WIZ5</accession>
<feature type="compositionally biased region" description="Polar residues" evidence="4">
    <location>
        <begin position="1441"/>
        <end position="1455"/>
    </location>
</feature>
<dbReference type="PANTHER" id="PTHR46548:SF1">
    <property type="entry name" value="BAH AND TFIIS DOMAIN-CONTAINING PROTEIN-RELATED"/>
    <property type="match status" value="1"/>
</dbReference>
<evidence type="ECO:0008006" key="9">
    <source>
        <dbReference type="Google" id="ProtNLM"/>
    </source>
</evidence>
<dbReference type="Proteomes" id="UP000077202">
    <property type="component" value="Unassembled WGS sequence"/>
</dbReference>
<dbReference type="CDD" id="cd00183">
    <property type="entry name" value="TFIIS_I"/>
    <property type="match status" value="1"/>
</dbReference>
<feature type="compositionally biased region" description="Basic and acidic residues" evidence="4">
    <location>
        <begin position="712"/>
        <end position="728"/>
    </location>
</feature>
<feature type="compositionally biased region" description="Low complexity" evidence="4">
    <location>
        <begin position="535"/>
        <end position="545"/>
    </location>
</feature>
<dbReference type="PROSITE" id="PS51038">
    <property type="entry name" value="BAH"/>
    <property type="match status" value="1"/>
</dbReference>
<dbReference type="GO" id="GO:0003682">
    <property type="term" value="F:chromatin binding"/>
    <property type="evidence" value="ECO:0007669"/>
    <property type="project" value="InterPro"/>
</dbReference>
<evidence type="ECO:0000256" key="1">
    <source>
        <dbReference type="ARBA" id="ARBA00004123"/>
    </source>
</evidence>
<dbReference type="InterPro" id="IPR035441">
    <property type="entry name" value="TFIIS/LEDGF_dom_sf"/>
</dbReference>
<feature type="compositionally biased region" description="Basic and acidic residues" evidence="4">
    <location>
        <begin position="1124"/>
        <end position="1137"/>
    </location>
</feature>
<feature type="region of interest" description="Disordered" evidence="4">
    <location>
        <begin position="1262"/>
        <end position="1321"/>
    </location>
</feature>
<evidence type="ECO:0000256" key="4">
    <source>
        <dbReference type="SAM" id="MobiDB-lite"/>
    </source>
</evidence>
<feature type="domain" description="TFIIS N-terminal" evidence="6">
    <location>
        <begin position="295"/>
        <end position="381"/>
    </location>
</feature>
<dbReference type="Pfam" id="PF08711">
    <property type="entry name" value="Med26"/>
    <property type="match status" value="1"/>
</dbReference>
<feature type="compositionally biased region" description="Low complexity" evidence="4">
    <location>
        <begin position="1270"/>
        <end position="1286"/>
    </location>
</feature>
<gene>
    <name evidence="7" type="ORF">AXG93_2912s1560</name>
</gene>
<reference evidence="7" key="1">
    <citation type="submission" date="2016-03" db="EMBL/GenBank/DDBJ databases">
        <title>Mechanisms controlling the formation of the plant cell surface in tip-growing cells are functionally conserved among land plants.</title>
        <authorList>
            <person name="Honkanen S."/>
            <person name="Jones V.A."/>
            <person name="Morieri G."/>
            <person name="Champion C."/>
            <person name="Hetherington A.J."/>
            <person name="Kelly S."/>
            <person name="Saint-Marcoux D."/>
            <person name="Proust H."/>
            <person name="Prescott H."/>
            <person name="Dolan L."/>
        </authorList>
    </citation>
    <scope>NUCLEOTIDE SEQUENCE [LARGE SCALE GENOMIC DNA]</scope>
    <source>
        <tissue evidence="7">Whole gametophyte</tissue>
    </source>
</reference>
<dbReference type="PROSITE" id="PS51319">
    <property type="entry name" value="TFIIS_N"/>
    <property type="match status" value="1"/>
</dbReference>
<dbReference type="Gene3D" id="1.20.930.10">
    <property type="entry name" value="Conserved domain common to transcription factors TFIIS, elongin A, CRSP70"/>
    <property type="match status" value="1"/>
</dbReference>
<feature type="compositionally biased region" description="Polar residues" evidence="4">
    <location>
        <begin position="147"/>
        <end position="183"/>
    </location>
</feature>
<feature type="compositionally biased region" description="Low complexity" evidence="4">
    <location>
        <begin position="450"/>
        <end position="469"/>
    </location>
</feature>
<feature type="region of interest" description="Disordered" evidence="4">
    <location>
        <begin position="792"/>
        <end position="1233"/>
    </location>
</feature>
<comment type="caution">
    <text evidence="7">The sequence shown here is derived from an EMBL/GenBank/DDBJ whole genome shotgun (WGS) entry which is preliminary data.</text>
</comment>
<feature type="compositionally biased region" description="Basic and acidic residues" evidence="4">
    <location>
        <begin position="1144"/>
        <end position="1156"/>
    </location>
</feature>
<dbReference type="PANTHER" id="PTHR46548">
    <property type="entry name" value="BAH AND TFIIS DOMAIN-CONTAINING PROTEIN-RELATED"/>
    <property type="match status" value="1"/>
</dbReference>
<feature type="region of interest" description="Disordered" evidence="4">
    <location>
        <begin position="146"/>
        <end position="241"/>
    </location>
</feature>
<dbReference type="InterPro" id="IPR003617">
    <property type="entry name" value="TFIIS/CRSP70_N_sub"/>
</dbReference>
<evidence type="ECO:0000313" key="8">
    <source>
        <dbReference type="Proteomes" id="UP000077202"/>
    </source>
</evidence>
<organism evidence="7 8">
    <name type="scientific">Marchantia polymorpha subsp. ruderalis</name>
    <dbReference type="NCBI Taxonomy" id="1480154"/>
    <lineage>
        <taxon>Eukaryota</taxon>
        <taxon>Viridiplantae</taxon>
        <taxon>Streptophyta</taxon>
        <taxon>Embryophyta</taxon>
        <taxon>Marchantiophyta</taxon>
        <taxon>Marchantiopsida</taxon>
        <taxon>Marchantiidae</taxon>
        <taxon>Marchantiales</taxon>
        <taxon>Marchantiaceae</taxon>
        <taxon>Marchantia</taxon>
    </lineage>
</organism>
<feature type="compositionally biased region" description="Basic and acidic residues" evidence="4">
    <location>
        <begin position="192"/>
        <end position="236"/>
    </location>
</feature>
<dbReference type="InterPro" id="IPR001025">
    <property type="entry name" value="BAH_dom"/>
</dbReference>
<name>A0A176WIZ5_MARPO</name>
<keyword evidence="8" id="KW-1185">Reference proteome</keyword>
<feature type="region of interest" description="Disordered" evidence="4">
    <location>
        <begin position="1369"/>
        <end position="1391"/>
    </location>
</feature>
<dbReference type="SMART" id="SM00509">
    <property type="entry name" value="TFS2N"/>
    <property type="match status" value="1"/>
</dbReference>
<feature type="compositionally biased region" description="Basic and acidic residues" evidence="4">
    <location>
        <begin position="881"/>
        <end position="892"/>
    </location>
</feature>
<evidence type="ECO:0000256" key="3">
    <source>
        <dbReference type="PROSITE-ProRule" id="PRU00649"/>
    </source>
</evidence>
<dbReference type="InterPro" id="IPR043151">
    <property type="entry name" value="BAH_sf"/>
</dbReference>
<feature type="compositionally biased region" description="Polar residues" evidence="4">
    <location>
        <begin position="582"/>
        <end position="593"/>
    </location>
</feature>
<feature type="compositionally biased region" description="Low complexity" evidence="4">
    <location>
        <begin position="1013"/>
        <end position="1022"/>
    </location>
</feature>
<feature type="compositionally biased region" description="Low complexity" evidence="4">
    <location>
        <begin position="838"/>
        <end position="853"/>
    </location>
</feature>
<sequence length="1819" mass="189829">MSLLQGGRKLSVGDCALFQAGNGPPFIGILRKVTQEKDTTKLVVNWLYRPADVKLAKGVPLEAAPNEIFYSFHKDEISAASLLHPCKVAFLRKGAELPPGVSSFVCRRVYDTANKCLWWLTDRDYTNEHQDEVDQLLERTKLEMQAVVQSGGPSPRSLTGPTSSQQQQLKASSEVAQNVTFAVSNKGKKKRERADQTLEPSKRERSLKAEDGESSPLKRERSMKPEEVASITDKDGGLQNPSSVERLVQLMQQDHNDGIRKAADVAARRAMFAGVVAATERDDCLSRFVQLGGLPILDDWLQEAHKGKVGDGGSPKEGDKGVEELLLTLLRALDKLPVDLDGLKTCSVGKSVNHLRSHKNPEIQKKARKLVEIWKKRVDAEMKLSGEGKSASNHALWNSYKQSSPDVVHSHLMKGGPTEVAVKSSGASAGSAKAMPNGVGASGFADGMAKPSASPFAPSSKPSSASPAVVKKEDAGAKLSTGSAPADAPAGGLAVKDEKSTSSQSQSQSNGQMWAGVAPGGKGGASSAWKEDSKSSSLLGAVSSKPAGSVARHPSLPGKGLLGVASGAQKDHLGGKPLIWSRSATDKSATSTVAAPEKGRDGGSDGGARDSPGGSQHRLIVRIPNPGRSPARMNSGSFDLSTPVSRGLSPSVPERSAPPNGDCSDAKSRLQNGNQSAGATADGCAEGLRMGSVADDDRDNYPGSAPSEPPGESEKRGDEADRSSKEAPDANGGSGGFAPRGGAMEAEDVKKGEAASSQAPGAPTADASASGATAMEVDDQGISLLASVAASEINRGVPSSSSSLERSQADDCNGEQDHGARLSSDGGASLLKEAGDKQQQQQQQQHQHQHQQQLTGNEDGDGKDSSEVAGAPVSSTVNPSKNRDDSGVEHNADSNGGKAGDAASNEEALQESTSGSAEGDTEDVEKRHFSVQEPGRVLDASGNTKTSLDRKGEERHMDESGSKAALAPCEPLPYSSDGNPSALSGADGLGCNQDGHGVVSSGKKDSHDEKKSSALGKSSLSGIELNVAYGSGGHDFKDSSEKDEEMKSSVESGGQSFGRRGNDNDGHKVSDMCTSFPEEEVLEVARQAAKEVEQMERWKDSKSGVMSGGDKEGQDVNSPGFKSSDPRDSGFSDTGREHRWKPHSSIEKVKDDDSRKRSGPYLEDNHDSVAERMDEGSVRSTAIGEADDDQARCGGGSGDRKLANSGQDGGGESALEGGQEHKRRAIDGRAPIRVPSFHSSQMLSIPNLPTLTSTTVNVQNVVKPSPRSLPAGEPTTPEQATETTGPNDGAVGGSDVSERPDFDLNEGFSVEESPQDDSTTSPIAPVAVVAALSSSATLQANGAAAPIAIVTATKGPFVLPASPMRTKSELGWKGSAATSAFRPAEPRRTPERQPEIIVPEPVQQMEVVKKVRPPLNIDLNIADDRGFEEVGMSAPTTTTTMSSQGSAVGMSSQAAPVPSMSISGITYHSEQSTSGPQAQMGGNFGARPILDLNLIDESEESGTLLETDPMLPEAMGSSTRSNNSSSSQVNCRVMRDFDLNDGPSVEEPVVDEQPVMSSLRGGPRLTTAPFIAVPAPGPGLRRGAEVVNVAAPWFANTAYPAVAIPAFSNRDPTYSVAAAAAAQSYLSAGQGPAPFSSDMYRGTAGLPSASGVAFPSSTQSYPYGTFPLPSGFGFTSAASFAANNAAPYMEPPGSSSFPVASSGVVPSSFARPPFLIPNIADMGPSDSSGGSGGWGARPSLDLNAGPEAADADGGRDDGMNMRHRHETSMLSGQVSLEQLRSYRVSPTAGSVGAQLPKRKEPDGGWDLYRSSGFKQQAWR</sequence>
<evidence type="ECO:0000259" key="6">
    <source>
        <dbReference type="PROSITE" id="PS51319"/>
    </source>
</evidence>
<evidence type="ECO:0000256" key="2">
    <source>
        <dbReference type="ARBA" id="ARBA00023242"/>
    </source>
</evidence>
<feature type="compositionally biased region" description="Polar residues" evidence="4">
    <location>
        <begin position="797"/>
        <end position="806"/>
    </location>
</feature>
<dbReference type="InterPro" id="IPR017923">
    <property type="entry name" value="TFIIS_N"/>
</dbReference>
<feature type="compositionally biased region" description="Basic and acidic residues" evidence="4">
    <location>
        <begin position="1163"/>
        <end position="1177"/>
    </location>
</feature>
<evidence type="ECO:0000259" key="5">
    <source>
        <dbReference type="PROSITE" id="PS51038"/>
    </source>
</evidence>
<feature type="domain" description="BAH" evidence="5">
    <location>
        <begin position="8"/>
        <end position="121"/>
    </location>
</feature>
<comment type="subcellular location">
    <subcellularLocation>
        <location evidence="1 3">Nucleus</location>
    </subcellularLocation>
</comment>
<keyword evidence="2 3" id="KW-0539">Nucleus</keyword>
<feature type="compositionally biased region" description="Basic and acidic residues" evidence="4">
    <location>
        <begin position="1088"/>
        <end position="1102"/>
    </location>
</feature>
<dbReference type="Pfam" id="PF01426">
    <property type="entry name" value="BAH"/>
    <property type="match status" value="1"/>
</dbReference>
<feature type="compositionally biased region" description="Basic and acidic residues" evidence="4">
    <location>
        <begin position="1034"/>
        <end position="1048"/>
    </location>
</feature>
<dbReference type="GO" id="GO:0005634">
    <property type="term" value="C:nucleus"/>
    <property type="evidence" value="ECO:0007669"/>
    <property type="project" value="UniProtKB-SubCell"/>
</dbReference>
<feature type="region of interest" description="Disordered" evidence="4">
    <location>
        <begin position="1720"/>
        <end position="1761"/>
    </location>
</feature>
<feature type="compositionally biased region" description="Polar residues" evidence="4">
    <location>
        <begin position="632"/>
        <end position="644"/>
    </location>
</feature>
<feature type="region of interest" description="Disordered" evidence="4">
    <location>
        <begin position="1785"/>
        <end position="1819"/>
    </location>
</feature>
<dbReference type="SUPFAM" id="SSF47676">
    <property type="entry name" value="Conserved domain common to transcription factors TFIIS, elongin A, CRSP70"/>
    <property type="match status" value="1"/>
</dbReference>
<feature type="compositionally biased region" description="Basic and acidic residues" evidence="4">
    <location>
        <begin position="1002"/>
        <end position="1012"/>
    </location>
</feature>
<dbReference type="SMART" id="SM00439">
    <property type="entry name" value="BAH"/>
    <property type="match status" value="1"/>
</dbReference>
<dbReference type="EMBL" id="LVLJ01000884">
    <property type="protein sequence ID" value="OAE32166.1"/>
    <property type="molecule type" value="Genomic_DNA"/>
</dbReference>
<evidence type="ECO:0000313" key="7">
    <source>
        <dbReference type="EMBL" id="OAE32166.1"/>
    </source>
</evidence>
<feature type="compositionally biased region" description="Basic and acidic residues" evidence="4">
    <location>
        <begin position="1060"/>
        <end position="1070"/>
    </location>
</feature>
<protein>
    <recommendedName>
        <fullName evidence="9">BAH domain-containing protein</fullName>
    </recommendedName>
</protein>
<proteinExistence type="predicted"/>
<feature type="region of interest" description="Disordered" evidence="4">
    <location>
        <begin position="1436"/>
        <end position="1455"/>
    </location>
</feature>